<name>A0AAN6Y4X1_9PEZI</name>
<gene>
    <name evidence="2" type="ORF">QBC37DRAFT_484616</name>
</gene>
<feature type="domain" description="Phosphoribulokinase/uridine kinase" evidence="1">
    <location>
        <begin position="28"/>
        <end position="189"/>
    </location>
</feature>
<dbReference type="Gene3D" id="3.40.50.300">
    <property type="entry name" value="P-loop containing nucleotide triphosphate hydrolases"/>
    <property type="match status" value="2"/>
</dbReference>
<keyword evidence="3" id="KW-1185">Reference proteome</keyword>
<organism evidence="2 3">
    <name type="scientific">Rhypophila decipiens</name>
    <dbReference type="NCBI Taxonomy" id="261697"/>
    <lineage>
        <taxon>Eukaryota</taxon>
        <taxon>Fungi</taxon>
        <taxon>Dikarya</taxon>
        <taxon>Ascomycota</taxon>
        <taxon>Pezizomycotina</taxon>
        <taxon>Sordariomycetes</taxon>
        <taxon>Sordariomycetidae</taxon>
        <taxon>Sordariales</taxon>
        <taxon>Naviculisporaceae</taxon>
        <taxon>Rhypophila</taxon>
    </lineage>
</organism>
<dbReference type="GO" id="GO:0016301">
    <property type="term" value="F:kinase activity"/>
    <property type="evidence" value="ECO:0007669"/>
    <property type="project" value="InterPro"/>
</dbReference>
<reference evidence="2" key="2">
    <citation type="submission" date="2023-05" db="EMBL/GenBank/DDBJ databases">
        <authorList>
            <consortium name="Lawrence Berkeley National Laboratory"/>
            <person name="Steindorff A."/>
            <person name="Hensen N."/>
            <person name="Bonometti L."/>
            <person name="Westerberg I."/>
            <person name="Brannstrom I.O."/>
            <person name="Guillou S."/>
            <person name="Cros-Aarteil S."/>
            <person name="Calhoun S."/>
            <person name="Haridas S."/>
            <person name="Kuo A."/>
            <person name="Mondo S."/>
            <person name="Pangilinan J."/>
            <person name="Riley R."/>
            <person name="Labutti K."/>
            <person name="Andreopoulos B."/>
            <person name="Lipzen A."/>
            <person name="Chen C."/>
            <person name="Yanf M."/>
            <person name="Daum C."/>
            <person name="Ng V."/>
            <person name="Clum A."/>
            <person name="Ohm R."/>
            <person name="Martin F."/>
            <person name="Silar P."/>
            <person name="Natvig D."/>
            <person name="Lalanne C."/>
            <person name="Gautier V."/>
            <person name="Ament-Velasquez S.L."/>
            <person name="Kruys A."/>
            <person name="Hutchinson M.I."/>
            <person name="Powell A.J."/>
            <person name="Barry K."/>
            <person name="Miller A.N."/>
            <person name="Grigoriev I.V."/>
            <person name="Debuchy R."/>
            <person name="Gladieux P."/>
            <person name="Thoren M.H."/>
            <person name="Johannesson H."/>
        </authorList>
    </citation>
    <scope>NUCLEOTIDE SEQUENCE</scope>
    <source>
        <strain evidence="2">PSN293</strain>
    </source>
</reference>
<reference evidence="2" key="1">
    <citation type="journal article" date="2023" name="Mol. Phylogenet. Evol.">
        <title>Genome-scale phylogeny and comparative genomics of the fungal order Sordariales.</title>
        <authorList>
            <person name="Hensen N."/>
            <person name="Bonometti L."/>
            <person name="Westerberg I."/>
            <person name="Brannstrom I.O."/>
            <person name="Guillou S."/>
            <person name="Cros-Aarteil S."/>
            <person name="Calhoun S."/>
            <person name="Haridas S."/>
            <person name="Kuo A."/>
            <person name="Mondo S."/>
            <person name="Pangilinan J."/>
            <person name="Riley R."/>
            <person name="LaButti K."/>
            <person name="Andreopoulos B."/>
            <person name="Lipzen A."/>
            <person name="Chen C."/>
            <person name="Yan M."/>
            <person name="Daum C."/>
            <person name="Ng V."/>
            <person name="Clum A."/>
            <person name="Steindorff A."/>
            <person name="Ohm R.A."/>
            <person name="Martin F."/>
            <person name="Silar P."/>
            <person name="Natvig D.O."/>
            <person name="Lalanne C."/>
            <person name="Gautier V."/>
            <person name="Ament-Velasquez S.L."/>
            <person name="Kruys A."/>
            <person name="Hutchinson M.I."/>
            <person name="Powell A.J."/>
            <person name="Barry K."/>
            <person name="Miller A.N."/>
            <person name="Grigoriev I.V."/>
            <person name="Debuchy R."/>
            <person name="Gladieux P."/>
            <person name="Hiltunen Thoren M."/>
            <person name="Johannesson H."/>
        </authorList>
    </citation>
    <scope>NUCLEOTIDE SEQUENCE</scope>
    <source>
        <strain evidence="2">PSN293</strain>
    </source>
</reference>
<dbReference type="GO" id="GO:0005524">
    <property type="term" value="F:ATP binding"/>
    <property type="evidence" value="ECO:0007669"/>
    <property type="project" value="InterPro"/>
</dbReference>
<dbReference type="Pfam" id="PF00485">
    <property type="entry name" value="PRK"/>
    <property type="match status" value="1"/>
</dbReference>
<dbReference type="InterPro" id="IPR027417">
    <property type="entry name" value="P-loop_NTPase"/>
</dbReference>
<keyword evidence="2" id="KW-0378">Hydrolase</keyword>
<evidence type="ECO:0000313" key="2">
    <source>
        <dbReference type="EMBL" id="KAK4211426.1"/>
    </source>
</evidence>
<dbReference type="InterPro" id="IPR006083">
    <property type="entry name" value="PRK/URK"/>
</dbReference>
<evidence type="ECO:0000259" key="1">
    <source>
        <dbReference type="Pfam" id="PF00485"/>
    </source>
</evidence>
<dbReference type="SUPFAM" id="SSF52540">
    <property type="entry name" value="P-loop containing nucleoside triphosphate hydrolases"/>
    <property type="match status" value="1"/>
</dbReference>
<sequence length="241" mass="26899">MDMSSQIDKLVAQAWDRFQEQDKDERLLIATAGIPGSGKTTVTYKVTRALNEKYARENPNSPPVAIFVPMDGYHLTRAQLSAMPDPENAHARRGAEFTFDGDGFLSLVKELRQRVTPSTETVFAPSFDHAVKDPKENDIPILPSQRIVLFEGNYVLLNKLPWSTAASLMDLRWFVEVDVEVARKRLVTRHLAAGIAATIEEADKRAVTNDLVNGEQILKCRVPVNQVVVSVEEEGWPGDID</sequence>
<dbReference type="AlphaFoldDB" id="A0AAN6Y4X1"/>
<proteinExistence type="predicted"/>
<dbReference type="EMBL" id="MU858149">
    <property type="protein sequence ID" value="KAK4211426.1"/>
    <property type="molecule type" value="Genomic_DNA"/>
</dbReference>
<comment type="caution">
    <text evidence="2">The sequence shown here is derived from an EMBL/GenBank/DDBJ whole genome shotgun (WGS) entry which is preliminary data.</text>
</comment>
<dbReference type="GO" id="GO:0016787">
    <property type="term" value="F:hydrolase activity"/>
    <property type="evidence" value="ECO:0007669"/>
    <property type="project" value="UniProtKB-KW"/>
</dbReference>
<dbReference type="Proteomes" id="UP001301769">
    <property type="component" value="Unassembled WGS sequence"/>
</dbReference>
<dbReference type="PANTHER" id="PTHR10285">
    <property type="entry name" value="URIDINE KINASE"/>
    <property type="match status" value="1"/>
</dbReference>
<evidence type="ECO:0000313" key="3">
    <source>
        <dbReference type="Proteomes" id="UP001301769"/>
    </source>
</evidence>
<protein>
    <submittedName>
        <fullName evidence="2">P-loop containing nucleoside triphosphate hydrolase protein</fullName>
    </submittedName>
</protein>
<accession>A0AAN6Y4X1</accession>